<gene>
    <name evidence="1" type="ORF">GCM10007857_06060</name>
</gene>
<evidence type="ECO:0000313" key="1">
    <source>
        <dbReference type="EMBL" id="GLR83896.1"/>
    </source>
</evidence>
<name>A0ABQ6ARS7_9BRAD</name>
<reference evidence="2" key="1">
    <citation type="journal article" date="2019" name="Int. J. Syst. Evol. Microbiol.">
        <title>The Global Catalogue of Microorganisms (GCM) 10K type strain sequencing project: providing services to taxonomists for standard genome sequencing and annotation.</title>
        <authorList>
            <consortium name="The Broad Institute Genomics Platform"/>
            <consortium name="The Broad Institute Genome Sequencing Center for Infectious Disease"/>
            <person name="Wu L."/>
            <person name="Ma J."/>
        </authorList>
    </citation>
    <scope>NUCLEOTIDE SEQUENCE [LARGE SCALE GENOMIC DNA]</scope>
    <source>
        <strain evidence="2">NBRC 102520</strain>
    </source>
</reference>
<keyword evidence="2" id="KW-1185">Reference proteome</keyword>
<evidence type="ECO:0000313" key="2">
    <source>
        <dbReference type="Proteomes" id="UP001156905"/>
    </source>
</evidence>
<proteinExistence type="predicted"/>
<accession>A0ABQ6ARS7</accession>
<organism evidence="1 2">
    <name type="scientific">Bradyrhizobium iriomotense</name>
    <dbReference type="NCBI Taxonomy" id="441950"/>
    <lineage>
        <taxon>Bacteria</taxon>
        <taxon>Pseudomonadati</taxon>
        <taxon>Pseudomonadota</taxon>
        <taxon>Alphaproteobacteria</taxon>
        <taxon>Hyphomicrobiales</taxon>
        <taxon>Nitrobacteraceae</taxon>
        <taxon>Bradyrhizobium</taxon>
    </lineage>
</organism>
<comment type="caution">
    <text evidence="1">The sequence shown here is derived from an EMBL/GenBank/DDBJ whole genome shotgun (WGS) entry which is preliminary data.</text>
</comment>
<dbReference type="EMBL" id="BSOW01000002">
    <property type="protein sequence ID" value="GLR83896.1"/>
    <property type="molecule type" value="Genomic_DNA"/>
</dbReference>
<sequence length="74" mass="7744">MSFSVIAARSFGETGWLALALVASETWSVSQPASITLATSATDVKSARASELEIKTDPTLTGQVSENPKSWSVA</sequence>
<protein>
    <submittedName>
        <fullName evidence="1">Uncharacterized protein</fullName>
    </submittedName>
</protein>
<dbReference type="Proteomes" id="UP001156905">
    <property type="component" value="Unassembled WGS sequence"/>
</dbReference>